<evidence type="ECO:0000256" key="4">
    <source>
        <dbReference type="HAMAP-Rule" id="MF_00528"/>
    </source>
</evidence>
<evidence type="ECO:0000313" key="5">
    <source>
        <dbReference type="EMBL" id="MBB5034081.1"/>
    </source>
</evidence>
<feature type="site" description="Important for substrate specificity" evidence="4">
    <location>
        <position position="153"/>
    </location>
</feature>
<comment type="catalytic activity">
    <reaction evidence="4">
        <text>dTTP + H2O = dTMP + diphosphate + H(+)</text>
        <dbReference type="Rhea" id="RHEA:28534"/>
        <dbReference type="ChEBI" id="CHEBI:15377"/>
        <dbReference type="ChEBI" id="CHEBI:15378"/>
        <dbReference type="ChEBI" id="CHEBI:33019"/>
        <dbReference type="ChEBI" id="CHEBI:37568"/>
        <dbReference type="ChEBI" id="CHEBI:63528"/>
        <dbReference type="EC" id="3.6.1.9"/>
    </reaction>
</comment>
<dbReference type="PIRSF" id="PIRSF006305">
    <property type="entry name" value="Maf"/>
    <property type="match status" value="1"/>
</dbReference>
<dbReference type="Gene3D" id="3.90.950.10">
    <property type="match status" value="1"/>
</dbReference>
<comment type="function">
    <text evidence="4">Nucleoside triphosphate pyrophosphatase that hydrolyzes dTTP and UTP. May have a dual role in cell division arrest and in preventing the incorporation of modified nucleotides into cellular nucleic acids.</text>
</comment>
<comment type="cofactor">
    <cofactor evidence="1 4">
        <name>a divalent metal cation</name>
        <dbReference type="ChEBI" id="CHEBI:60240"/>
    </cofactor>
</comment>
<evidence type="ECO:0000256" key="1">
    <source>
        <dbReference type="ARBA" id="ARBA00001968"/>
    </source>
</evidence>
<comment type="caution">
    <text evidence="4">Lacks conserved residue(s) required for the propagation of feature annotation.</text>
</comment>
<feature type="site" description="Important for substrate specificity" evidence="4">
    <location>
        <position position="12"/>
    </location>
</feature>
<keyword evidence="2 4" id="KW-0378">Hydrolase</keyword>
<evidence type="ECO:0000256" key="3">
    <source>
        <dbReference type="ARBA" id="ARBA00023080"/>
    </source>
</evidence>
<comment type="caution">
    <text evidence="5">The sequence shown here is derived from an EMBL/GenBank/DDBJ whole genome shotgun (WGS) entry which is preliminary data.</text>
</comment>
<dbReference type="PANTHER" id="PTHR43213:SF5">
    <property type="entry name" value="BIFUNCTIONAL DTTP_UTP PYROPHOSPHATASE_METHYLTRANSFERASE PROTEIN-RELATED"/>
    <property type="match status" value="1"/>
</dbReference>
<dbReference type="EC" id="3.6.1.9" evidence="4"/>
<dbReference type="SUPFAM" id="SSF52972">
    <property type="entry name" value="ITPase-like"/>
    <property type="match status" value="1"/>
</dbReference>
<sequence>MRPLVLASASPRRVDLLRHAGFQFEIVLPQVEEAHDASLTPEQLTLENARRKALDVSRLRPDALVIGADTLVYVDGLPLGKPADMDEALRMVRRLSGRTHEVCTGVAFASGGAIAQELHVITHVTFKPLTNDLIRAYHALVNPLDKAGAYGIQEQTDMLLERMVGSFTNVIGLPVDEVSTALLKLLSRPPGTQAG</sequence>
<dbReference type="RefSeq" id="WP_184341529.1">
    <property type="nucleotide sequence ID" value="NZ_JACHIG010000008.1"/>
</dbReference>
<keyword evidence="6" id="KW-1185">Reference proteome</keyword>
<dbReference type="EMBL" id="JACHIG010000008">
    <property type="protein sequence ID" value="MBB5034081.1"/>
    <property type="molecule type" value="Genomic_DNA"/>
</dbReference>
<keyword evidence="3 4" id="KW-0546">Nucleotide metabolism</keyword>
<dbReference type="Proteomes" id="UP000590740">
    <property type="component" value="Unassembled WGS sequence"/>
</dbReference>
<dbReference type="GO" id="GO:0047429">
    <property type="term" value="F:nucleoside triphosphate diphosphatase activity"/>
    <property type="evidence" value="ECO:0007669"/>
    <property type="project" value="UniProtKB-EC"/>
</dbReference>
<comment type="catalytic activity">
    <reaction evidence="4">
        <text>UTP + H2O = UMP + diphosphate + H(+)</text>
        <dbReference type="Rhea" id="RHEA:29395"/>
        <dbReference type="ChEBI" id="CHEBI:15377"/>
        <dbReference type="ChEBI" id="CHEBI:15378"/>
        <dbReference type="ChEBI" id="CHEBI:33019"/>
        <dbReference type="ChEBI" id="CHEBI:46398"/>
        <dbReference type="ChEBI" id="CHEBI:57865"/>
        <dbReference type="EC" id="3.6.1.9"/>
    </reaction>
</comment>
<name>A0A7W7YD98_9BACT</name>
<dbReference type="PANTHER" id="PTHR43213">
    <property type="entry name" value="BIFUNCTIONAL DTTP/UTP PYROPHOSPHATASE/METHYLTRANSFERASE PROTEIN-RELATED"/>
    <property type="match status" value="1"/>
</dbReference>
<dbReference type="GO" id="GO:0009117">
    <property type="term" value="P:nucleotide metabolic process"/>
    <property type="evidence" value="ECO:0007669"/>
    <property type="project" value="UniProtKB-KW"/>
</dbReference>
<dbReference type="HAMAP" id="MF_00528">
    <property type="entry name" value="Maf"/>
    <property type="match status" value="1"/>
</dbReference>
<dbReference type="InterPro" id="IPR029001">
    <property type="entry name" value="ITPase-like_fam"/>
</dbReference>
<feature type="active site" description="Proton acceptor" evidence="4">
    <location>
        <position position="69"/>
    </location>
</feature>
<dbReference type="GO" id="GO:0005737">
    <property type="term" value="C:cytoplasm"/>
    <property type="evidence" value="ECO:0007669"/>
    <property type="project" value="UniProtKB-SubCell"/>
</dbReference>
<keyword evidence="4" id="KW-0963">Cytoplasm</keyword>
<reference evidence="5 6" key="1">
    <citation type="submission" date="2020-08" db="EMBL/GenBank/DDBJ databases">
        <title>Genomic Encyclopedia of Type Strains, Phase IV (KMG-IV): sequencing the most valuable type-strain genomes for metagenomic binning, comparative biology and taxonomic classification.</title>
        <authorList>
            <person name="Goeker M."/>
        </authorList>
    </citation>
    <scope>NUCLEOTIDE SEQUENCE [LARGE SCALE GENOMIC DNA]</scope>
    <source>
        <strain evidence="5 6">DSM 12252</strain>
    </source>
</reference>
<organism evidence="5 6">
    <name type="scientific">Prosthecobacter vanneervenii</name>
    <dbReference type="NCBI Taxonomy" id="48466"/>
    <lineage>
        <taxon>Bacteria</taxon>
        <taxon>Pseudomonadati</taxon>
        <taxon>Verrucomicrobiota</taxon>
        <taxon>Verrucomicrobiia</taxon>
        <taxon>Verrucomicrobiales</taxon>
        <taxon>Verrucomicrobiaceae</taxon>
        <taxon>Prosthecobacter</taxon>
    </lineage>
</organism>
<evidence type="ECO:0000256" key="2">
    <source>
        <dbReference type="ARBA" id="ARBA00022801"/>
    </source>
</evidence>
<protein>
    <recommendedName>
        <fullName evidence="4">dTTP/UTP pyrophosphatase</fullName>
        <shortName evidence="4">dTTPase/UTPase</shortName>
        <ecNumber evidence="4">3.6.1.9</ecNumber>
    </recommendedName>
    <alternativeName>
        <fullName evidence="4">Nucleoside triphosphate pyrophosphatase</fullName>
    </alternativeName>
    <alternativeName>
        <fullName evidence="4">Nucleotide pyrophosphatase</fullName>
        <shortName evidence="4">Nucleotide PPase</shortName>
    </alternativeName>
</protein>
<accession>A0A7W7YD98</accession>
<comment type="similarity">
    <text evidence="4">Belongs to the Maf family. YhdE subfamily.</text>
</comment>
<gene>
    <name evidence="5" type="ORF">HNQ65_003672</name>
</gene>
<comment type="subcellular location">
    <subcellularLocation>
        <location evidence="4">Cytoplasm</location>
    </subcellularLocation>
</comment>
<dbReference type="InterPro" id="IPR003697">
    <property type="entry name" value="Maf-like"/>
</dbReference>
<dbReference type="NCBIfam" id="TIGR00172">
    <property type="entry name" value="maf"/>
    <property type="match status" value="1"/>
</dbReference>
<proteinExistence type="inferred from homology"/>
<dbReference type="AlphaFoldDB" id="A0A7W7YD98"/>
<feature type="site" description="Important for substrate specificity" evidence="4">
    <location>
        <position position="70"/>
    </location>
</feature>
<dbReference type="CDD" id="cd00555">
    <property type="entry name" value="Maf"/>
    <property type="match status" value="1"/>
</dbReference>
<dbReference type="Pfam" id="PF02545">
    <property type="entry name" value="Maf"/>
    <property type="match status" value="1"/>
</dbReference>
<evidence type="ECO:0000313" key="6">
    <source>
        <dbReference type="Proteomes" id="UP000590740"/>
    </source>
</evidence>